<proteinExistence type="predicted"/>
<dbReference type="EMBL" id="CAXKWB010005061">
    <property type="protein sequence ID" value="CAL4076508.1"/>
    <property type="molecule type" value="Genomic_DNA"/>
</dbReference>
<protein>
    <submittedName>
        <fullName evidence="1">Uncharacterized protein</fullName>
    </submittedName>
</protein>
<reference evidence="1 2" key="1">
    <citation type="submission" date="2024-05" db="EMBL/GenBank/DDBJ databases">
        <authorList>
            <person name="Wallberg A."/>
        </authorList>
    </citation>
    <scope>NUCLEOTIDE SEQUENCE [LARGE SCALE GENOMIC DNA]</scope>
</reference>
<evidence type="ECO:0000313" key="1">
    <source>
        <dbReference type="EMBL" id="CAL4076508.1"/>
    </source>
</evidence>
<accession>A0AAV2QBI7</accession>
<name>A0AAV2QBI7_MEGNR</name>
<dbReference type="AlphaFoldDB" id="A0AAV2QBI7"/>
<dbReference type="Proteomes" id="UP001497623">
    <property type="component" value="Unassembled WGS sequence"/>
</dbReference>
<sequence>MTIGIRMSSDLGPQEVIVYLAAPGYWNPLLKLRLLERASNWGIYYSLHTFPIIGSWSGAHLECLPKDEWLQLTITKQRDGNVEWNLHGYYTFRQSFPFPDEGVTIRVDAGAPYLNSKISFDC</sequence>
<keyword evidence="2" id="KW-1185">Reference proteome</keyword>
<comment type="caution">
    <text evidence="1">The sequence shown here is derived from an EMBL/GenBank/DDBJ whole genome shotgun (WGS) entry which is preliminary data.</text>
</comment>
<evidence type="ECO:0000313" key="2">
    <source>
        <dbReference type="Proteomes" id="UP001497623"/>
    </source>
</evidence>
<gene>
    <name evidence="1" type="ORF">MNOR_LOCUS10171</name>
</gene>
<organism evidence="1 2">
    <name type="scientific">Meganyctiphanes norvegica</name>
    <name type="common">Northern krill</name>
    <name type="synonym">Thysanopoda norvegica</name>
    <dbReference type="NCBI Taxonomy" id="48144"/>
    <lineage>
        <taxon>Eukaryota</taxon>
        <taxon>Metazoa</taxon>
        <taxon>Ecdysozoa</taxon>
        <taxon>Arthropoda</taxon>
        <taxon>Crustacea</taxon>
        <taxon>Multicrustacea</taxon>
        <taxon>Malacostraca</taxon>
        <taxon>Eumalacostraca</taxon>
        <taxon>Eucarida</taxon>
        <taxon>Euphausiacea</taxon>
        <taxon>Euphausiidae</taxon>
        <taxon>Meganyctiphanes</taxon>
    </lineage>
</organism>